<evidence type="ECO:0000256" key="5">
    <source>
        <dbReference type="ARBA" id="ARBA00023004"/>
    </source>
</evidence>
<name>A0A830QTB5_9FIRM</name>
<evidence type="ECO:0000256" key="6">
    <source>
        <dbReference type="ARBA" id="ARBA00023014"/>
    </source>
</evidence>
<keyword evidence="6" id="KW-0411">Iron-sulfur</keyword>
<dbReference type="GO" id="GO:0003994">
    <property type="term" value="F:aconitate hydratase activity"/>
    <property type="evidence" value="ECO:0007669"/>
    <property type="project" value="TreeGrafter"/>
</dbReference>
<dbReference type="SUPFAM" id="SSF53732">
    <property type="entry name" value="Aconitase iron-sulfur domain"/>
    <property type="match status" value="1"/>
</dbReference>
<dbReference type="GO" id="GO:0051539">
    <property type="term" value="F:4 iron, 4 sulfur cluster binding"/>
    <property type="evidence" value="ECO:0007669"/>
    <property type="project" value="TreeGrafter"/>
</dbReference>
<sequence>MIKLHDTGVFLANGAPDSAASLSPEEGRQKTMAWSILQAHNTSGNPEHLQIRFDAMVSHDITYVGIIQQARASGMKEFPIPYALTNCHNSLCAVGGTINEDDHVFGLSAAKKYGGIYVPANQSVIHSYAREQMAGCGKMILGSDSHTRYGALGTMAVGEGGPELAKQLLKNTWDIPYPKVVLVYLTGTPKRGVGPHDVAIALVKATFASGFVNNCVLEFAGPGIAALPMDFRNGIDVMTTETTCLSSIWETDSETERFLKTHQRLEDFRELHPDEGAYYDKYIEIDLSRIEPMIALPFHPSNAWTIREFLENATDILAAVDADAKQRFPKATPHLFGKVHDGGVWADQGVIAGCAGGLFDNIDEAATILRGGSCGNGYFSLDVYPTSVPVSLELTKIGATAALLESGALIKPSFCGPCFGAGDVPANNGLSLRHTTRNFPNREGSKPAEGQFAGVCLMDARSIAATALHGGKITAATDINYEPVHHEYHFDKGVYDRRLYNGFGKPAPDTELILGPNITDWPKMEPLAENLLVELAAVLRDDVTTTDELIPSGETSSYRSNPLRLAEFTLSRREPAYVGRAKAAAMLEAERLAGKAPEALTAILNRVGDGPELLNTTQFGSCVFANKPGDGSAREQAASCQKVLGGFANICYNFATKRYRSNCINWGILPFTLDEGAPFPYEAGDFVFVPDIRGAVDAGVEDIPAKVIRKDGNVDDILLHIQGLTEDEKEILLDGCLMNYYARRA</sequence>
<keyword evidence="5" id="KW-0408">Iron</keyword>
<dbReference type="PANTHER" id="PTHR43160:SF3">
    <property type="entry name" value="ACONITATE HYDRATASE, MITOCHONDRIAL"/>
    <property type="match status" value="1"/>
</dbReference>
<keyword evidence="4" id="KW-0479">Metal-binding</keyword>
<dbReference type="KEGG" id="pfaa:MM59RIKEN_34450"/>
<accession>A0A830QTB5</accession>
<dbReference type="Pfam" id="PF00330">
    <property type="entry name" value="Aconitase"/>
    <property type="match status" value="1"/>
</dbReference>
<evidence type="ECO:0000259" key="7">
    <source>
        <dbReference type="Pfam" id="PF00330"/>
    </source>
</evidence>
<dbReference type="InterPro" id="IPR000573">
    <property type="entry name" value="AconitaseA/IPMdHydase_ssu_swvl"/>
</dbReference>
<dbReference type="Gene3D" id="3.40.1060.10">
    <property type="entry name" value="Aconitase, Domain 2"/>
    <property type="match status" value="1"/>
</dbReference>
<evidence type="ECO:0000256" key="3">
    <source>
        <dbReference type="ARBA" id="ARBA00011245"/>
    </source>
</evidence>
<dbReference type="InterPro" id="IPR036008">
    <property type="entry name" value="Aconitase_4Fe-4S_dom"/>
</dbReference>
<dbReference type="Gene3D" id="3.30.499.10">
    <property type="entry name" value="Aconitase, domain 3"/>
    <property type="match status" value="2"/>
</dbReference>
<dbReference type="Proteomes" id="UP000679848">
    <property type="component" value="Plasmid pMM59_01"/>
</dbReference>
<comment type="cofactor">
    <cofactor evidence="1">
        <name>[4Fe-4S] cluster</name>
        <dbReference type="ChEBI" id="CHEBI:49883"/>
    </cofactor>
</comment>
<dbReference type="InterPro" id="IPR015931">
    <property type="entry name" value="Acnase/IPM_dHydase_lsu_aba_1/3"/>
</dbReference>
<proteinExistence type="inferred from homology"/>
<dbReference type="InterPro" id="IPR001030">
    <property type="entry name" value="Acoase/IPM_deHydtase_lsu_aba"/>
</dbReference>
<evidence type="ECO:0000313" key="10">
    <source>
        <dbReference type="Proteomes" id="UP000679848"/>
    </source>
</evidence>
<keyword evidence="9" id="KW-0614">Plasmid</keyword>
<gene>
    <name evidence="9" type="ORF">MM59RIKEN_34450</name>
</gene>
<evidence type="ECO:0000313" key="9">
    <source>
        <dbReference type="EMBL" id="BCK86126.1"/>
    </source>
</evidence>
<dbReference type="GO" id="GO:0046872">
    <property type="term" value="F:metal ion binding"/>
    <property type="evidence" value="ECO:0007669"/>
    <property type="project" value="UniProtKB-KW"/>
</dbReference>
<dbReference type="GO" id="GO:0005829">
    <property type="term" value="C:cytosol"/>
    <property type="evidence" value="ECO:0007669"/>
    <property type="project" value="TreeGrafter"/>
</dbReference>
<reference evidence="9" key="1">
    <citation type="submission" date="2020-09" db="EMBL/GenBank/DDBJ databases">
        <title>New species isolated from human feces.</title>
        <authorList>
            <person name="Kitahara M."/>
            <person name="Shigeno Y."/>
            <person name="Shime M."/>
            <person name="Matsumoto Y."/>
            <person name="Nakamura S."/>
            <person name="Motooka D."/>
            <person name="Fukuoka S."/>
            <person name="Nishikawa H."/>
            <person name="Benno Y."/>
        </authorList>
    </citation>
    <scope>NUCLEOTIDE SEQUENCE</scope>
    <source>
        <strain evidence="9">MM59</strain>
        <plasmid evidence="9">pMM59_01</plasmid>
    </source>
</reference>
<dbReference type="AlphaFoldDB" id="A0A830QTB5"/>
<evidence type="ECO:0000256" key="4">
    <source>
        <dbReference type="ARBA" id="ARBA00022723"/>
    </source>
</evidence>
<protein>
    <submittedName>
        <fullName evidence="9">Hydratase</fullName>
    </submittedName>
</protein>
<dbReference type="SUPFAM" id="SSF52016">
    <property type="entry name" value="LeuD/IlvD-like"/>
    <property type="match status" value="1"/>
</dbReference>
<dbReference type="NCBIfam" id="NF008503">
    <property type="entry name" value="PRK11413.1"/>
    <property type="match status" value="1"/>
</dbReference>
<keyword evidence="10" id="KW-1185">Reference proteome</keyword>
<feature type="domain" description="Aconitase A/isopropylmalate dehydratase small subunit swivel" evidence="8">
    <location>
        <begin position="628"/>
        <end position="675"/>
    </location>
</feature>
<geneLocation type="plasmid" evidence="9 10">
    <name>pMM59_01</name>
</geneLocation>
<evidence type="ECO:0000256" key="1">
    <source>
        <dbReference type="ARBA" id="ARBA00001966"/>
    </source>
</evidence>
<dbReference type="Pfam" id="PF00694">
    <property type="entry name" value="Aconitase_C"/>
    <property type="match status" value="1"/>
</dbReference>
<dbReference type="EMBL" id="AP023421">
    <property type="protein sequence ID" value="BCK86126.1"/>
    <property type="molecule type" value="Genomic_DNA"/>
</dbReference>
<dbReference type="RefSeq" id="WP_213543925.1">
    <property type="nucleotide sequence ID" value="NZ_AP023421.1"/>
</dbReference>
<evidence type="ECO:0000259" key="8">
    <source>
        <dbReference type="Pfam" id="PF00694"/>
    </source>
</evidence>
<dbReference type="InterPro" id="IPR015928">
    <property type="entry name" value="Aconitase/3IPM_dehydase_swvl"/>
</dbReference>
<organism evidence="9 10">
    <name type="scientific">Pusillibacter faecalis</name>
    <dbReference type="NCBI Taxonomy" id="2714358"/>
    <lineage>
        <taxon>Bacteria</taxon>
        <taxon>Bacillati</taxon>
        <taxon>Bacillota</taxon>
        <taxon>Clostridia</taxon>
        <taxon>Eubacteriales</taxon>
        <taxon>Oscillospiraceae</taxon>
        <taxon>Pusillibacter</taxon>
    </lineage>
</organism>
<dbReference type="InterPro" id="IPR015932">
    <property type="entry name" value="Aconitase_dom2"/>
</dbReference>
<comment type="similarity">
    <text evidence="2">Belongs to the aconitase/IPM isomerase family.</text>
</comment>
<dbReference type="PANTHER" id="PTHR43160">
    <property type="entry name" value="ACONITATE HYDRATASE B"/>
    <property type="match status" value="1"/>
</dbReference>
<dbReference type="Gene3D" id="3.20.19.10">
    <property type="entry name" value="Aconitase, domain 4"/>
    <property type="match status" value="1"/>
</dbReference>
<comment type="subunit">
    <text evidence="3">Monomer.</text>
</comment>
<feature type="domain" description="Aconitase/3-isopropylmalate dehydratase large subunit alpha/beta/alpha" evidence="7">
    <location>
        <begin position="36"/>
        <end position="464"/>
    </location>
</feature>
<evidence type="ECO:0000256" key="2">
    <source>
        <dbReference type="ARBA" id="ARBA00007185"/>
    </source>
</evidence>
<dbReference type="InterPro" id="IPR050926">
    <property type="entry name" value="Aconitase/IPM_isomerase"/>
</dbReference>
<dbReference type="GO" id="GO:0006099">
    <property type="term" value="P:tricarboxylic acid cycle"/>
    <property type="evidence" value="ECO:0007669"/>
    <property type="project" value="TreeGrafter"/>
</dbReference>